<dbReference type="InterPro" id="IPR016035">
    <property type="entry name" value="Acyl_Trfase/lysoPLipase"/>
</dbReference>
<accession>A0A3E0HZB2</accession>
<dbReference type="SUPFAM" id="SSF52151">
    <property type="entry name" value="FabD/lysophospholipase-like"/>
    <property type="match status" value="1"/>
</dbReference>
<evidence type="ECO:0000313" key="5">
    <source>
        <dbReference type="EMBL" id="REH51818.1"/>
    </source>
</evidence>
<keyword evidence="1 2" id="KW-0443">Lipid metabolism</keyword>
<feature type="short sequence motif" description="GXSXG" evidence="2">
    <location>
        <begin position="46"/>
        <end position="50"/>
    </location>
</feature>
<dbReference type="GO" id="GO:0016042">
    <property type="term" value="P:lipid catabolic process"/>
    <property type="evidence" value="ECO:0007669"/>
    <property type="project" value="UniProtKB-UniRule"/>
</dbReference>
<dbReference type="PROSITE" id="PS51635">
    <property type="entry name" value="PNPLA"/>
    <property type="match status" value="1"/>
</dbReference>
<evidence type="ECO:0000256" key="2">
    <source>
        <dbReference type="PROSITE-ProRule" id="PRU01161"/>
    </source>
</evidence>
<dbReference type="EMBL" id="QUNO01000003">
    <property type="protein sequence ID" value="REH51818.1"/>
    <property type="molecule type" value="Genomic_DNA"/>
</dbReference>
<comment type="caution">
    <text evidence="2">Lacks conserved residue(s) required for the propagation of feature annotation.</text>
</comment>
<dbReference type="InterPro" id="IPR002641">
    <property type="entry name" value="PNPLA_dom"/>
</dbReference>
<feature type="active site" description="Nucleophile" evidence="2">
    <location>
        <position position="48"/>
    </location>
</feature>
<keyword evidence="2" id="KW-0378">Hydrolase</keyword>
<evidence type="ECO:0000259" key="4">
    <source>
        <dbReference type="PROSITE" id="PS51635"/>
    </source>
</evidence>
<feature type="transmembrane region" description="Helical" evidence="3">
    <location>
        <begin position="122"/>
        <end position="145"/>
    </location>
</feature>
<organism evidence="5 6">
    <name type="scientific">Kutzneria buriramensis</name>
    <dbReference type="NCBI Taxonomy" id="1045776"/>
    <lineage>
        <taxon>Bacteria</taxon>
        <taxon>Bacillati</taxon>
        <taxon>Actinomycetota</taxon>
        <taxon>Actinomycetes</taxon>
        <taxon>Pseudonocardiales</taxon>
        <taxon>Pseudonocardiaceae</taxon>
        <taxon>Kutzneria</taxon>
    </lineage>
</organism>
<keyword evidence="3" id="KW-1133">Transmembrane helix</keyword>
<gene>
    <name evidence="5" type="ORF">BCF44_103267</name>
</gene>
<feature type="active site" description="Proton acceptor" evidence="2">
    <location>
        <position position="345"/>
    </location>
</feature>
<feature type="transmembrane region" description="Helical" evidence="3">
    <location>
        <begin position="157"/>
        <end position="184"/>
    </location>
</feature>
<protein>
    <submittedName>
        <fullName evidence="5">Patatin-like phospholipase</fullName>
    </submittedName>
</protein>
<evidence type="ECO:0000313" key="6">
    <source>
        <dbReference type="Proteomes" id="UP000256269"/>
    </source>
</evidence>
<dbReference type="Proteomes" id="UP000256269">
    <property type="component" value="Unassembled WGS sequence"/>
</dbReference>
<evidence type="ECO:0000256" key="1">
    <source>
        <dbReference type="ARBA" id="ARBA00023098"/>
    </source>
</evidence>
<keyword evidence="2" id="KW-0442">Lipid degradation</keyword>
<keyword evidence="3" id="KW-0812">Transmembrane</keyword>
<dbReference type="RefSeq" id="WP_116173856.1">
    <property type="nucleotide sequence ID" value="NZ_CP144375.1"/>
</dbReference>
<feature type="short sequence motif" description="DGA/G" evidence="2">
    <location>
        <begin position="345"/>
        <end position="347"/>
    </location>
</feature>
<feature type="domain" description="PNPLA" evidence="4">
    <location>
        <begin position="16"/>
        <end position="358"/>
    </location>
</feature>
<keyword evidence="6" id="KW-1185">Reference proteome</keyword>
<name>A0A3E0HZB2_9PSEU</name>
<sequence length="566" mass="61149">MTTAGVVPPRPSECDLVMQGGITSGVAYPAAVLELCKQFRFRSIGGASAGAMAAVVTAAAEYARDSGGFERLEALRQQLRAPGLILEQFRPSRQAEPLFRILLAAQAKRTAGARTISYVWGVLRWLFLPLLVSAAVAFGLGWLLVSSAGGSLGGIGVAGWIVFAVGMLITGGLGLTLALVFSVVRLVNHLPDNYYGMCIGAKQRPQDPDALADWLHKQIQIIAGKDVDDPLTFADLAAKGINLQLMTTDVTGRRPVRLPNQSYSDVSYLFSLDEWRRLFPTAVLDHLGRISSVVYPGAGDLRALPTDDLPVLVATRMSLTFPVLLSAVPLWTVDGKRVARHWFADGGISSNFPIQFFDAWLPTRPTFGLYFGPKVPAAQGEQPPVDPNLVGENPSVLGYLGAILNAGLNWHDTMQARLPGFRERVQQIQLTDGEGGFNLTMPPEVITSIDEKGTAAGKALLDFDFQKHWIERYLIGMRMLQRNLVTPDDGHVSVREAYPAAYQEWLAAGAPGTDAGKALGDTWCAEAAEATSHLLDHAQNWLPCGETFVDGADPKPSVAMRIIPDI</sequence>
<reference evidence="5 6" key="1">
    <citation type="submission" date="2018-08" db="EMBL/GenBank/DDBJ databases">
        <title>Genomic Encyclopedia of Archaeal and Bacterial Type Strains, Phase II (KMG-II): from individual species to whole genera.</title>
        <authorList>
            <person name="Goeker M."/>
        </authorList>
    </citation>
    <scope>NUCLEOTIDE SEQUENCE [LARGE SCALE GENOMIC DNA]</scope>
    <source>
        <strain evidence="5 6">DSM 45791</strain>
    </source>
</reference>
<dbReference type="Gene3D" id="3.40.1090.10">
    <property type="entry name" value="Cytosolic phospholipase A2 catalytic domain"/>
    <property type="match status" value="1"/>
</dbReference>
<keyword evidence="3" id="KW-0472">Membrane</keyword>
<proteinExistence type="predicted"/>
<evidence type="ECO:0000256" key="3">
    <source>
        <dbReference type="SAM" id="Phobius"/>
    </source>
</evidence>
<dbReference type="GO" id="GO:0016787">
    <property type="term" value="F:hydrolase activity"/>
    <property type="evidence" value="ECO:0007669"/>
    <property type="project" value="UniProtKB-UniRule"/>
</dbReference>
<dbReference type="AlphaFoldDB" id="A0A3E0HZB2"/>
<comment type="caution">
    <text evidence="5">The sequence shown here is derived from an EMBL/GenBank/DDBJ whole genome shotgun (WGS) entry which is preliminary data.</text>
</comment>
<dbReference type="OrthoDB" id="9770965at2"/>